<reference evidence="2" key="1">
    <citation type="journal article" date="2021" name="Int. J. Syst. Evol. Microbiol.">
        <title>Bradyrhizobium septentrionale sp. nov. (sv. septentrionale) and Bradyrhizobium quebecense sp. nov. (sv. septentrionale) associated with legumes native to Canada possess rearranged symbiosis genes and numerous insertion sequences.</title>
        <authorList>
            <person name="Bromfield E.S.P."/>
            <person name="Cloutier S."/>
        </authorList>
    </citation>
    <scope>NUCLEOTIDE SEQUENCE</scope>
    <source>
        <strain evidence="2">5S5</strain>
    </source>
</reference>
<evidence type="ECO:0000313" key="3">
    <source>
        <dbReference type="Proteomes" id="UP001432046"/>
    </source>
</evidence>
<dbReference type="Proteomes" id="UP001432046">
    <property type="component" value="Chromosome"/>
</dbReference>
<dbReference type="SUPFAM" id="SSF52540">
    <property type="entry name" value="P-loop containing nucleoside triphosphate hydrolases"/>
    <property type="match status" value="1"/>
</dbReference>
<organism evidence="2 3">
    <name type="scientific">Bradyrhizobium septentrionale</name>
    <dbReference type="NCBI Taxonomy" id="1404411"/>
    <lineage>
        <taxon>Bacteria</taxon>
        <taxon>Pseudomonadati</taxon>
        <taxon>Pseudomonadota</taxon>
        <taxon>Alphaproteobacteria</taxon>
        <taxon>Hyphomicrobiales</taxon>
        <taxon>Nitrobacteraceae</taxon>
        <taxon>Bradyrhizobium</taxon>
    </lineage>
</organism>
<evidence type="ECO:0000313" key="2">
    <source>
        <dbReference type="EMBL" id="WXC80070.1"/>
    </source>
</evidence>
<gene>
    <name evidence="2" type="ORF">WDK88_44310</name>
</gene>
<dbReference type="EMBL" id="CP147711">
    <property type="protein sequence ID" value="WXC80070.1"/>
    <property type="molecule type" value="Genomic_DNA"/>
</dbReference>
<dbReference type="InterPro" id="IPR027417">
    <property type="entry name" value="P-loop_NTPase"/>
</dbReference>
<proteinExistence type="predicted"/>
<feature type="domain" description="Schlafen AlbA-2" evidence="1">
    <location>
        <begin position="39"/>
        <end position="102"/>
    </location>
</feature>
<dbReference type="InterPro" id="IPR007421">
    <property type="entry name" value="Schlafen_AlbA_2_dom"/>
</dbReference>
<accession>A0ABZ2NYN8</accession>
<dbReference type="Pfam" id="PF04326">
    <property type="entry name" value="SLFN_AlbA_2"/>
    <property type="match status" value="1"/>
</dbReference>
<sequence>MSDFAPILDAIESKQIPSSFADLFGPMWDKSLSRFNTQETYTLDFKETIPLNFSDEYGIGIVRLALALHNSYGGVIVFGVKDRSQNIVGVGQIFDIEVFNRLLSDVSNTKLHCIVRTLEAPDEPKRQIAVLLVPKRGIAAPAVLTRHFGKYGPGTCWIKDRHEVLIATDQHLAMLYSKRSNPPDRTSNALPYPVHRSLPPSPATLHQFVSRRNLMDALWHWFVLGDQPRLYLDGPGGSGKSTLAFEFARVLAEIGSDIVSKQGDRVDYVLYISGKETEYNTQAGKEQTFVLRQFGSSNEQFAQILYHSGFLNEPDLGFQSDEKLDELLSELFDNFSGLIVIDDIDALTRRKVDTGEEQLLIKAVQAGKRTRLLYTLRQPPSHAKRSAVSVPGLDSATELPEFLQTCCAQFDAPMPVGQHIKEIETATNKLPLLIETIVWSRKFSGDYVEAIRAFKERGGDGARRYLYQREYDRLQEGKSRQLLAGACLLVFRHGIRTPVSG</sequence>
<reference evidence="2" key="2">
    <citation type="submission" date="2024-03" db="EMBL/GenBank/DDBJ databases">
        <authorList>
            <person name="Bromfield E.S.P."/>
            <person name="Cloutier S."/>
        </authorList>
    </citation>
    <scope>NUCLEOTIDE SEQUENCE</scope>
    <source>
        <strain evidence="2">5S5</strain>
    </source>
</reference>
<name>A0ABZ2NYN8_9BRAD</name>
<dbReference type="Gene3D" id="3.30.950.30">
    <property type="entry name" value="Schlafen, AAA domain"/>
    <property type="match status" value="1"/>
</dbReference>
<dbReference type="InterPro" id="IPR038461">
    <property type="entry name" value="Schlafen_AlbA_2_dom_sf"/>
</dbReference>
<dbReference type="RefSeq" id="WP_338833972.1">
    <property type="nucleotide sequence ID" value="NZ_CP147711.1"/>
</dbReference>
<protein>
    <submittedName>
        <fullName evidence="2">RNA-binding domain-containing protein</fullName>
    </submittedName>
</protein>
<dbReference type="Gene3D" id="3.40.50.300">
    <property type="entry name" value="P-loop containing nucleotide triphosphate hydrolases"/>
    <property type="match status" value="1"/>
</dbReference>
<keyword evidence="3" id="KW-1185">Reference proteome</keyword>
<evidence type="ECO:0000259" key="1">
    <source>
        <dbReference type="Pfam" id="PF04326"/>
    </source>
</evidence>